<keyword evidence="2" id="KW-1185">Reference proteome</keyword>
<name>A0A7G7GD81_9BACT</name>
<sequence length="384" mass="44255">MEEAFFCFNCGTQVKCKSCKEVIPVEANNCTACGVPVVARESKGQVNTFKLRENKEERIYEIKFTNEVGKEIKEVIADLLKNKDLSSSNPAYLLNPEEHKQLNALENSELKFTETNSPTKRLESGLHSTALAPAGMQQPEYPHLNDLEILLNLKENEWLLVFAFYYSNYGVNTFTKDIVWQVYKDRRKTETRFKNLGTNWKSLFKKFIVTVKENEFRFTPAGLHKVKSVLSPNYSNDKISTSGQKGRNANKSRPNSIRTIPVSRKVVASSIVPNEFDVYQNAYKPSLESFFREKNPGYGNPNRIVTIAYYITKLNHQEYFTEGNIDFAYRILNLGGKPAHLKQIIINLKNERIWFQKILDQSVNGWKLTRQAELFVEEKLPVRV</sequence>
<evidence type="ECO:0000313" key="2">
    <source>
        <dbReference type="Proteomes" id="UP000515237"/>
    </source>
</evidence>
<dbReference type="AlphaFoldDB" id="A0A7G7GD81"/>
<organism evidence="1 2">
    <name type="scientific">Adhaeribacter swui</name>
    <dbReference type="NCBI Taxonomy" id="2086471"/>
    <lineage>
        <taxon>Bacteria</taxon>
        <taxon>Pseudomonadati</taxon>
        <taxon>Bacteroidota</taxon>
        <taxon>Cytophagia</taxon>
        <taxon>Cytophagales</taxon>
        <taxon>Hymenobacteraceae</taxon>
        <taxon>Adhaeribacter</taxon>
    </lineage>
</organism>
<dbReference type="KEGG" id="aswu:HUW51_21225"/>
<reference evidence="1 2" key="1">
    <citation type="journal article" date="2018" name="Int. J. Syst. Evol. Microbiol.">
        <title>Adhaeribacter swui sp. nov., isolated from wet mud.</title>
        <authorList>
            <person name="Kim D.U."/>
            <person name="Kim K.W."/>
            <person name="Kang M.S."/>
            <person name="Kim J.Y."/>
            <person name="Jang J.H."/>
            <person name="Kim M.K."/>
        </authorList>
    </citation>
    <scope>NUCLEOTIDE SEQUENCE [LARGE SCALE GENOMIC DNA]</scope>
    <source>
        <strain evidence="1 2">KCTC 52873</strain>
    </source>
</reference>
<proteinExistence type="predicted"/>
<dbReference type="EMBL" id="CP055156">
    <property type="protein sequence ID" value="QNF35115.1"/>
    <property type="molecule type" value="Genomic_DNA"/>
</dbReference>
<accession>A0A7G7GD81</accession>
<protein>
    <submittedName>
        <fullName evidence="1">Zinc ribbon domain-containing protein</fullName>
    </submittedName>
</protein>
<dbReference type="Proteomes" id="UP000515237">
    <property type="component" value="Chromosome"/>
</dbReference>
<gene>
    <name evidence="1" type="ORF">HUW51_21225</name>
</gene>
<evidence type="ECO:0000313" key="1">
    <source>
        <dbReference type="EMBL" id="QNF35115.1"/>
    </source>
</evidence>